<accession>A0A564TT45</accession>
<feature type="chain" id="PRO_5039236479" evidence="1">
    <location>
        <begin position="20"/>
        <end position="339"/>
    </location>
</feature>
<dbReference type="CDD" id="cd06325">
    <property type="entry name" value="PBP1_ABC_unchar_transporter"/>
    <property type="match status" value="1"/>
</dbReference>
<dbReference type="SUPFAM" id="SSF53822">
    <property type="entry name" value="Periplasmic binding protein-like I"/>
    <property type="match status" value="1"/>
</dbReference>
<reference evidence="2 3" key="1">
    <citation type="submission" date="2019-07" db="EMBL/GenBank/DDBJ databases">
        <authorList>
            <person name="Hibberd C M."/>
            <person name="Gehrig L. J."/>
            <person name="Chang H.-W."/>
            <person name="Venkatesh S."/>
        </authorList>
    </citation>
    <scope>NUCLEOTIDE SEQUENCE [LARGE SCALE GENOMIC DNA]</scope>
    <source>
        <strain evidence="2">Ruminococcus_torques_SSTS_Bg7063</strain>
    </source>
</reference>
<sequence length="339" mass="35728">MKKRVLAVILGAVMTMSLAACGSSDAGKTSSNDSEKSYTIGISQFAEHGSLDNCREGFLEGLKEEGIEEGKNLTVEVKNAAADQGTAKQISDGFVSDKVDLVCAIATPSAQAAYNSAMNSDIPVVYTAVTDPVAAKLAKEDGTPAGNVTGTSDELPIKAQLEMIREMLPDAKNIGILYTTSEANSVSALAKYKELAGDYGFTIVDKGIAQTADISLATDELLTEVDCLTNLTDNTVVASLATILDKANKQNIPVFGSEIEQVKIGCLAAEGLDYVALGKQTGKMAAEILKGEKKVSDMNFETITEPGFYVNEKVAENLGVTVPQDLADEAVESFTEITK</sequence>
<feature type="signal peptide" evidence="1">
    <location>
        <begin position="1"/>
        <end position="19"/>
    </location>
</feature>
<dbReference type="PANTHER" id="PTHR35271">
    <property type="entry name" value="ABC TRANSPORTER, SUBSTRATE-BINDING LIPOPROTEIN-RELATED"/>
    <property type="match status" value="1"/>
</dbReference>
<dbReference type="PANTHER" id="PTHR35271:SF1">
    <property type="entry name" value="ABC TRANSPORTER, SUBSTRATE-BINDING LIPOPROTEIN"/>
    <property type="match status" value="1"/>
</dbReference>
<evidence type="ECO:0000256" key="1">
    <source>
        <dbReference type="SAM" id="SignalP"/>
    </source>
</evidence>
<dbReference type="RefSeq" id="WP_144367125.1">
    <property type="nucleotide sequence ID" value="NZ_CABHNA010000057.1"/>
</dbReference>
<dbReference type="InterPro" id="IPR028082">
    <property type="entry name" value="Peripla_BP_I"/>
</dbReference>
<dbReference type="EMBL" id="CABHNA010000057">
    <property type="protein sequence ID" value="VUX10429.1"/>
    <property type="molecule type" value="Genomic_DNA"/>
</dbReference>
<keyword evidence="3" id="KW-1185">Reference proteome</keyword>
<name>A0A564TT45_9FIRM</name>
<dbReference type="PROSITE" id="PS51257">
    <property type="entry name" value="PROKAR_LIPOPROTEIN"/>
    <property type="match status" value="1"/>
</dbReference>
<dbReference type="InterPro" id="IPR007487">
    <property type="entry name" value="ABC_transpt-TYRBP-like"/>
</dbReference>
<proteinExistence type="predicted"/>
<evidence type="ECO:0000313" key="2">
    <source>
        <dbReference type="EMBL" id="VUX10429.1"/>
    </source>
</evidence>
<dbReference type="Proteomes" id="UP000363661">
    <property type="component" value="Unassembled WGS sequence"/>
</dbReference>
<evidence type="ECO:0000313" key="3">
    <source>
        <dbReference type="Proteomes" id="UP000363661"/>
    </source>
</evidence>
<dbReference type="Gene3D" id="3.40.50.2300">
    <property type="match status" value="2"/>
</dbReference>
<keyword evidence="1" id="KW-0732">Signal</keyword>
<dbReference type="AlphaFoldDB" id="A0A564TT45"/>
<dbReference type="Pfam" id="PF04392">
    <property type="entry name" value="ABC_sub_bind"/>
    <property type="match status" value="1"/>
</dbReference>
<protein>
    <submittedName>
        <fullName evidence="2">ABC transporter substrate binding protein</fullName>
    </submittedName>
</protein>
<gene>
    <name evidence="2" type="ORF">RTSSTS7063_01625</name>
</gene>
<organism evidence="2 3">
    <name type="scientific">[Ruminococcus] torques</name>
    <dbReference type="NCBI Taxonomy" id="33039"/>
    <lineage>
        <taxon>Bacteria</taxon>
        <taxon>Bacillati</taxon>
        <taxon>Bacillota</taxon>
        <taxon>Clostridia</taxon>
        <taxon>Lachnospirales</taxon>
        <taxon>Lachnospiraceae</taxon>
        <taxon>Mediterraneibacter</taxon>
    </lineage>
</organism>